<dbReference type="WBParaSite" id="OFLC_0000970101-mRNA-1">
    <property type="protein sequence ID" value="OFLC_0000970101-mRNA-1"/>
    <property type="gene ID" value="OFLC_0000970101"/>
</dbReference>
<reference evidence="4" key="1">
    <citation type="submission" date="2016-06" db="UniProtKB">
        <authorList>
            <consortium name="WormBaseParasite"/>
        </authorList>
    </citation>
    <scope>IDENTIFICATION</scope>
</reference>
<gene>
    <name evidence="2" type="ORF">OFLC_LOCUS9701</name>
</gene>
<dbReference type="AlphaFoldDB" id="A0A183HQE0"/>
<reference evidence="2 3" key="2">
    <citation type="submission" date="2018-11" db="EMBL/GenBank/DDBJ databases">
        <authorList>
            <consortium name="Pathogen Informatics"/>
        </authorList>
    </citation>
    <scope>NUCLEOTIDE SEQUENCE [LARGE SCALE GENOMIC DNA]</scope>
</reference>
<accession>A0A183HQE0</accession>
<evidence type="ECO:0000313" key="3">
    <source>
        <dbReference type="Proteomes" id="UP000267606"/>
    </source>
</evidence>
<evidence type="ECO:0000313" key="2">
    <source>
        <dbReference type="EMBL" id="VDO62598.1"/>
    </source>
</evidence>
<keyword evidence="1" id="KW-0732">Signal</keyword>
<sequence length="87" mass="10167">MKFEFTVLLLLSIITSTIQICDYITLVKCFINILDEWAWTLYELKDNVVTINANQCEHLRQLDLCIKVNLVCFTFTIPGRILQENVL</sequence>
<evidence type="ECO:0000313" key="4">
    <source>
        <dbReference type="WBParaSite" id="OFLC_0000970101-mRNA-1"/>
    </source>
</evidence>
<dbReference type="EMBL" id="UZAJ01012186">
    <property type="protein sequence ID" value="VDO62598.1"/>
    <property type="molecule type" value="Genomic_DNA"/>
</dbReference>
<evidence type="ECO:0000256" key="1">
    <source>
        <dbReference type="SAM" id="SignalP"/>
    </source>
</evidence>
<feature type="signal peptide" evidence="1">
    <location>
        <begin position="1"/>
        <end position="19"/>
    </location>
</feature>
<keyword evidence="3" id="KW-1185">Reference proteome</keyword>
<protein>
    <submittedName>
        <fullName evidence="4">Secreted protein</fullName>
    </submittedName>
</protein>
<feature type="chain" id="PRO_5044552602" evidence="1">
    <location>
        <begin position="20"/>
        <end position="87"/>
    </location>
</feature>
<organism evidence="4">
    <name type="scientific">Onchocerca flexuosa</name>
    <dbReference type="NCBI Taxonomy" id="387005"/>
    <lineage>
        <taxon>Eukaryota</taxon>
        <taxon>Metazoa</taxon>
        <taxon>Ecdysozoa</taxon>
        <taxon>Nematoda</taxon>
        <taxon>Chromadorea</taxon>
        <taxon>Rhabditida</taxon>
        <taxon>Spirurina</taxon>
        <taxon>Spiruromorpha</taxon>
        <taxon>Filarioidea</taxon>
        <taxon>Onchocercidae</taxon>
        <taxon>Onchocerca</taxon>
    </lineage>
</organism>
<name>A0A183HQE0_9BILA</name>
<proteinExistence type="predicted"/>
<dbReference type="Proteomes" id="UP000267606">
    <property type="component" value="Unassembled WGS sequence"/>
</dbReference>